<dbReference type="EMBL" id="RXIC02000026">
    <property type="protein sequence ID" value="KAB1203789.1"/>
    <property type="molecule type" value="Genomic_DNA"/>
</dbReference>
<accession>A0A6A1UTP8</accession>
<dbReference type="InterPro" id="IPR036291">
    <property type="entry name" value="NAD(P)-bd_dom_sf"/>
</dbReference>
<evidence type="ECO:0000256" key="3">
    <source>
        <dbReference type="ARBA" id="ARBA00023235"/>
    </source>
</evidence>
<dbReference type="CDD" id="cd05266">
    <property type="entry name" value="SDR_a4"/>
    <property type="match status" value="1"/>
</dbReference>
<keyword evidence="6" id="KW-1185">Reference proteome</keyword>
<feature type="domain" description="NAD-dependent epimerase/dehydratase" evidence="4">
    <location>
        <begin position="153"/>
        <end position="272"/>
    </location>
</feature>
<evidence type="ECO:0000259" key="4">
    <source>
        <dbReference type="Pfam" id="PF01370"/>
    </source>
</evidence>
<dbReference type="OrthoDB" id="5824at2759"/>
<evidence type="ECO:0000313" key="6">
    <source>
        <dbReference type="Proteomes" id="UP000516437"/>
    </source>
</evidence>
<gene>
    <name evidence="5" type="ORF">CJ030_MR8G003335</name>
</gene>
<comment type="caution">
    <text evidence="5">The sequence shown here is derived from an EMBL/GenBank/DDBJ whole genome shotgun (WGS) entry which is preliminary data.</text>
</comment>
<evidence type="ECO:0000256" key="1">
    <source>
        <dbReference type="ARBA" id="ARBA00007637"/>
    </source>
</evidence>
<dbReference type="Gene3D" id="3.40.50.720">
    <property type="entry name" value="NAD(P)-binding Rossmann-like Domain"/>
    <property type="match status" value="1"/>
</dbReference>
<evidence type="ECO:0000313" key="5">
    <source>
        <dbReference type="EMBL" id="KAB1203789.1"/>
    </source>
</evidence>
<dbReference type="Pfam" id="PF01370">
    <property type="entry name" value="Epimerase"/>
    <property type="match status" value="1"/>
</dbReference>
<organism evidence="5 6">
    <name type="scientific">Morella rubra</name>
    <name type="common">Chinese bayberry</name>
    <dbReference type="NCBI Taxonomy" id="262757"/>
    <lineage>
        <taxon>Eukaryota</taxon>
        <taxon>Viridiplantae</taxon>
        <taxon>Streptophyta</taxon>
        <taxon>Embryophyta</taxon>
        <taxon>Tracheophyta</taxon>
        <taxon>Spermatophyta</taxon>
        <taxon>Magnoliopsida</taxon>
        <taxon>eudicotyledons</taxon>
        <taxon>Gunneridae</taxon>
        <taxon>Pentapetalae</taxon>
        <taxon>rosids</taxon>
        <taxon>fabids</taxon>
        <taxon>Fagales</taxon>
        <taxon>Myricaceae</taxon>
        <taxon>Morella</taxon>
    </lineage>
</organism>
<dbReference type="PANTHER" id="PTHR43574">
    <property type="entry name" value="EPIMERASE-RELATED"/>
    <property type="match status" value="1"/>
</dbReference>
<dbReference type="InterPro" id="IPR001509">
    <property type="entry name" value="Epimerase_deHydtase"/>
</dbReference>
<dbReference type="AlphaFoldDB" id="A0A6A1UTP8"/>
<comment type="similarity">
    <text evidence="1">Belongs to the NAD(P)-dependent epimerase/dehydratase family.</text>
</comment>
<sequence>MDVRHIPGRLSVTPLRFGHVPRNHRLPRFLTSPLCTVAAAANLRSKMGPSIPPTQNRMFFLGMGFVAQFFAQELKNLGWFVSGTCTSTLKKEGLEKNGYDIFLFDAHEPEQSTVEIMKHHTHLVVSIPPVVAVGDPMLQHEELLRSKLMGGNIRWLCYLSSTGVYGDCGGAWVDEDYPTKPASELAKLRLVAEKRWLKLGDDLGISAQVFRLGGIYGPGRSAVDTIIKQGALSEVQKMRGYRQYTSRIHVEDICQALKASINLPSLGKVYNIVDDDPSPRAEVFAYARDLVENRRPGWIKQTTVQPEFFVEKGSPRGEKRVSNARMKKELGVRLLHPSYRSGLQGIMNFMQHYETYES</sequence>
<dbReference type="Proteomes" id="UP000516437">
    <property type="component" value="Chromosome 8"/>
</dbReference>
<dbReference type="GO" id="GO:0016853">
    <property type="term" value="F:isomerase activity"/>
    <property type="evidence" value="ECO:0007669"/>
    <property type="project" value="UniProtKB-KW"/>
</dbReference>
<keyword evidence="3" id="KW-0413">Isomerase</keyword>
<evidence type="ECO:0000256" key="2">
    <source>
        <dbReference type="ARBA" id="ARBA00023027"/>
    </source>
</evidence>
<name>A0A6A1UTP8_9ROSI</name>
<protein>
    <submittedName>
        <fullName evidence="5">Protein YeeZ</fullName>
    </submittedName>
</protein>
<keyword evidence="2" id="KW-0520">NAD</keyword>
<reference evidence="5 6" key="1">
    <citation type="journal article" date="2019" name="Plant Biotechnol. J.">
        <title>The red bayberry genome and genetic basis of sex determination.</title>
        <authorList>
            <person name="Jia H.M."/>
            <person name="Jia H.J."/>
            <person name="Cai Q.L."/>
            <person name="Wang Y."/>
            <person name="Zhao H.B."/>
            <person name="Yang W.F."/>
            <person name="Wang G.Y."/>
            <person name="Li Y.H."/>
            <person name="Zhan D.L."/>
            <person name="Shen Y.T."/>
            <person name="Niu Q.F."/>
            <person name="Chang L."/>
            <person name="Qiu J."/>
            <person name="Zhao L."/>
            <person name="Xie H.B."/>
            <person name="Fu W.Y."/>
            <person name="Jin J."/>
            <person name="Li X.W."/>
            <person name="Jiao Y."/>
            <person name="Zhou C.C."/>
            <person name="Tu T."/>
            <person name="Chai C.Y."/>
            <person name="Gao J.L."/>
            <person name="Fan L.J."/>
            <person name="van de Weg E."/>
            <person name="Wang J.Y."/>
            <person name="Gao Z.S."/>
        </authorList>
    </citation>
    <scope>NUCLEOTIDE SEQUENCE [LARGE SCALE GENOMIC DNA]</scope>
    <source>
        <tissue evidence="5">Leaves</tissue>
    </source>
</reference>
<dbReference type="SUPFAM" id="SSF51735">
    <property type="entry name" value="NAD(P)-binding Rossmann-fold domains"/>
    <property type="match status" value="1"/>
</dbReference>
<proteinExistence type="inferred from homology"/>